<evidence type="ECO:0000313" key="5">
    <source>
        <dbReference type="Proteomes" id="UP000004208"/>
    </source>
</evidence>
<feature type="transmembrane region" description="Helical" evidence="2">
    <location>
        <begin position="206"/>
        <end position="224"/>
    </location>
</feature>
<accession>D7WD39</accession>
<proteinExistence type="inferred from homology"/>
<keyword evidence="5" id="KW-1185">Reference proteome</keyword>
<feature type="transmembrane region" description="Helical" evidence="2">
    <location>
        <begin position="178"/>
        <end position="200"/>
    </location>
</feature>
<keyword evidence="2" id="KW-0472">Membrane</keyword>
<dbReference type="AlphaFoldDB" id="D7WD39"/>
<feature type="transmembrane region" description="Helical" evidence="2">
    <location>
        <begin position="37"/>
        <end position="62"/>
    </location>
</feature>
<dbReference type="RefSeq" id="WP_005290338.1">
    <property type="nucleotide sequence ID" value="NZ_CM000961.1"/>
</dbReference>
<keyword evidence="2" id="KW-0812">Transmembrane</keyword>
<feature type="transmembrane region" description="Helical" evidence="2">
    <location>
        <begin position="262"/>
        <end position="280"/>
    </location>
</feature>
<protein>
    <submittedName>
        <fullName evidence="4">Membrane protein</fullName>
    </submittedName>
</protein>
<evidence type="ECO:0000256" key="2">
    <source>
        <dbReference type="SAM" id="Phobius"/>
    </source>
</evidence>
<feature type="transmembrane region" description="Helical" evidence="2">
    <location>
        <begin position="98"/>
        <end position="119"/>
    </location>
</feature>
<feature type="transmembrane region" description="Helical" evidence="2">
    <location>
        <begin position="74"/>
        <end position="92"/>
    </location>
</feature>
<name>D7WD39_9CORY</name>
<feature type="domain" description="EamA" evidence="3">
    <location>
        <begin position="148"/>
        <end position="274"/>
    </location>
</feature>
<organism evidence="4 5">
    <name type="scientific">Corynebacterium genitalium ATCC 33030</name>
    <dbReference type="NCBI Taxonomy" id="585529"/>
    <lineage>
        <taxon>Bacteria</taxon>
        <taxon>Bacillati</taxon>
        <taxon>Actinomycetota</taxon>
        <taxon>Actinomycetes</taxon>
        <taxon>Mycobacteriales</taxon>
        <taxon>Corynebacteriaceae</taxon>
        <taxon>Corynebacterium</taxon>
    </lineage>
</organism>
<dbReference type="GO" id="GO:0015565">
    <property type="term" value="F:threonine efflux transmembrane transporter activity"/>
    <property type="evidence" value="ECO:0007669"/>
    <property type="project" value="TreeGrafter"/>
</dbReference>
<evidence type="ECO:0000259" key="3">
    <source>
        <dbReference type="Pfam" id="PF00892"/>
    </source>
</evidence>
<dbReference type="eggNOG" id="COG5006">
    <property type="taxonomic scope" value="Bacteria"/>
</dbReference>
<feature type="transmembrane region" description="Helical" evidence="2">
    <location>
        <begin position="126"/>
        <end position="142"/>
    </location>
</feature>
<gene>
    <name evidence="4" type="ORF">HMPREF0291_11727</name>
</gene>
<evidence type="ECO:0000313" key="4">
    <source>
        <dbReference type="EMBL" id="EFK54070.1"/>
    </source>
</evidence>
<evidence type="ECO:0000256" key="1">
    <source>
        <dbReference type="ARBA" id="ARBA00007362"/>
    </source>
</evidence>
<dbReference type="InterPro" id="IPR000620">
    <property type="entry name" value="EamA_dom"/>
</dbReference>
<dbReference type="HOGENOM" id="CLU_057295_0_2_11"/>
<dbReference type="OrthoDB" id="9815120at2"/>
<dbReference type="STRING" id="585529.HMPREF0291_11727"/>
<comment type="caution">
    <text evidence="4">The sequence shown here is derived from an EMBL/GenBank/DDBJ whole genome shotgun (WGS) entry which is preliminary data.</text>
</comment>
<feature type="transmembrane region" description="Helical" evidence="2">
    <location>
        <begin position="236"/>
        <end position="256"/>
    </location>
</feature>
<dbReference type="PANTHER" id="PTHR22911">
    <property type="entry name" value="ACYL-MALONYL CONDENSING ENZYME-RELATED"/>
    <property type="match status" value="1"/>
</dbReference>
<sequence length="293" mass="30518">MPASAQEGSAVSPLRPVILILIGSLGNQSSSVISSTLFAQLGTVAVSTLRLALSAAFLFVIFRPRLTKLSRERWINAVIYGAAMAAMNQFFFAAVARIPLGVAVTLDFLGPCLVSFFGIKFWQGRVWALVAFAGIVLITGPSSGLDPLGITFGLIGGGFFAAYTVFAERVGKTEGGLGDLAISVAVAAILTFPLVAPSLGNVDKRAWLILTIAAVVGVVIPYIADTLAAKFSSAQVVGTLFALDPVLGSLLGWLFAGDQLTARMVIGIAMVTVAGAAITWQSAPKNETKPEPF</sequence>
<reference evidence="4" key="1">
    <citation type="submission" date="2010-06" db="EMBL/GenBank/DDBJ databases">
        <authorList>
            <person name="Muzny D."/>
            <person name="Qin X."/>
            <person name="Buhay C."/>
            <person name="Dugan-Rocha S."/>
            <person name="Ding Y."/>
            <person name="Chen G."/>
            <person name="Hawes A."/>
            <person name="Holder M."/>
            <person name="Jhangiani S."/>
            <person name="Johnson A."/>
            <person name="Khan Z."/>
            <person name="Li Z."/>
            <person name="Liu W."/>
            <person name="Liu X."/>
            <person name="Perez L."/>
            <person name="Shen H."/>
            <person name="Wang Q."/>
            <person name="Watt J."/>
            <person name="Xi L."/>
            <person name="Xin Y."/>
            <person name="Zhou J."/>
            <person name="Deng J."/>
            <person name="Jiang H."/>
            <person name="Liu Y."/>
            <person name="Qu J."/>
            <person name="Song X.-Z."/>
            <person name="Zhang L."/>
            <person name="Villasana D."/>
            <person name="Johnson A."/>
            <person name="Liu J."/>
            <person name="Liyanage D."/>
            <person name="Lorensuhewa L."/>
            <person name="Robinson T."/>
            <person name="Song A."/>
            <person name="Song B.-B."/>
            <person name="Dinh H."/>
            <person name="Thornton R."/>
            <person name="Coyle M."/>
            <person name="Francisco L."/>
            <person name="Jackson L."/>
            <person name="Javaid M."/>
            <person name="Korchina V."/>
            <person name="Kovar C."/>
            <person name="Mata R."/>
            <person name="Mathew T."/>
            <person name="Ngo R."/>
            <person name="Nguyen L."/>
            <person name="Nguyen N."/>
            <person name="Okwuonu G."/>
            <person name="Ongeri F."/>
            <person name="Pham C."/>
            <person name="Simmons D."/>
            <person name="Wilczek-Boney K."/>
            <person name="Hale W."/>
            <person name="Jakkamsetti A."/>
            <person name="Pham P."/>
            <person name="Ruth R."/>
            <person name="San Lucas F."/>
            <person name="Warren J."/>
            <person name="Zhang J."/>
            <person name="Zhao Z."/>
            <person name="Zhou C."/>
            <person name="Zhu D."/>
            <person name="Lee S."/>
            <person name="Bess C."/>
            <person name="Blankenburg K."/>
            <person name="Forbes L."/>
            <person name="Fu Q."/>
            <person name="Gubbala S."/>
            <person name="Hirani K."/>
            <person name="Jayaseelan J.C."/>
            <person name="Lara F."/>
            <person name="Munidasa M."/>
            <person name="Palculict T."/>
            <person name="Patil S."/>
            <person name="Pu L.-L."/>
            <person name="Saada N."/>
            <person name="Tang L."/>
            <person name="Weissenberger G."/>
            <person name="Zhu Y."/>
            <person name="Hemphill L."/>
            <person name="Shang Y."/>
            <person name="Youmans B."/>
            <person name="Ayvaz T."/>
            <person name="Ross M."/>
            <person name="Santibanez J."/>
            <person name="Aqrawi P."/>
            <person name="Gross S."/>
            <person name="Joshi V."/>
            <person name="Fowler G."/>
            <person name="Nazareth L."/>
            <person name="Reid J."/>
            <person name="Worley K."/>
            <person name="Petrosino J."/>
            <person name="Highlander S."/>
            <person name="Gibbs R."/>
        </authorList>
    </citation>
    <scope>NUCLEOTIDE SEQUENCE [LARGE SCALE GENOMIC DNA]</scope>
    <source>
        <strain evidence="4">ATCC 33030</strain>
    </source>
</reference>
<dbReference type="GO" id="GO:0005886">
    <property type="term" value="C:plasma membrane"/>
    <property type="evidence" value="ECO:0007669"/>
    <property type="project" value="TreeGrafter"/>
</dbReference>
<dbReference type="SUPFAM" id="SSF103481">
    <property type="entry name" value="Multidrug resistance efflux transporter EmrE"/>
    <property type="match status" value="2"/>
</dbReference>
<dbReference type="Pfam" id="PF00892">
    <property type="entry name" value="EamA"/>
    <property type="match status" value="1"/>
</dbReference>
<comment type="similarity">
    <text evidence="1">Belongs to the EamA transporter family.</text>
</comment>
<dbReference type="Proteomes" id="UP000004208">
    <property type="component" value="Unassembled WGS sequence"/>
</dbReference>
<dbReference type="EMBL" id="ACLJ02000003">
    <property type="protein sequence ID" value="EFK54070.1"/>
    <property type="molecule type" value="Genomic_DNA"/>
</dbReference>
<dbReference type="PANTHER" id="PTHR22911:SF37">
    <property type="entry name" value="THREONINE_HOMOSERINE EXPORTER RHTA"/>
    <property type="match status" value="1"/>
</dbReference>
<keyword evidence="2" id="KW-1133">Transmembrane helix</keyword>
<feature type="transmembrane region" description="Helical" evidence="2">
    <location>
        <begin position="148"/>
        <end position="166"/>
    </location>
</feature>
<dbReference type="InterPro" id="IPR037185">
    <property type="entry name" value="EmrE-like"/>
</dbReference>